<reference evidence="5" key="1">
    <citation type="submission" date="2023-03" db="EMBL/GenBank/DDBJ databases">
        <authorList>
            <person name="Steffen K."/>
            <person name="Cardenas P."/>
        </authorList>
    </citation>
    <scope>NUCLEOTIDE SEQUENCE</scope>
</reference>
<name>A0AA35TRM7_GEOBA</name>
<keyword evidence="6" id="KW-1185">Reference proteome</keyword>
<evidence type="ECO:0000256" key="3">
    <source>
        <dbReference type="ARBA" id="ARBA00022837"/>
    </source>
</evidence>
<keyword evidence="2" id="KW-0677">Repeat</keyword>
<keyword evidence="1" id="KW-0732">Signal</keyword>
<dbReference type="EMBL" id="CASHTH010004036">
    <property type="protein sequence ID" value="CAI8052757.1"/>
    <property type="molecule type" value="Genomic_DNA"/>
</dbReference>
<feature type="domain" description="Calx-beta" evidence="4">
    <location>
        <begin position="182"/>
        <end position="282"/>
    </location>
</feature>
<evidence type="ECO:0000313" key="5">
    <source>
        <dbReference type="EMBL" id="CAI8052757.1"/>
    </source>
</evidence>
<evidence type="ECO:0000256" key="2">
    <source>
        <dbReference type="ARBA" id="ARBA00022737"/>
    </source>
</evidence>
<dbReference type="AlphaFoldDB" id="A0AA35TRM7"/>
<dbReference type="Gene3D" id="2.60.40.2030">
    <property type="match status" value="2"/>
</dbReference>
<feature type="non-terminal residue" evidence="5">
    <location>
        <position position="351"/>
    </location>
</feature>
<comment type="caution">
    <text evidence="5">The sequence shown here is derived from an EMBL/GenBank/DDBJ whole genome shotgun (WGS) entry which is preliminary data.</text>
</comment>
<evidence type="ECO:0000256" key="1">
    <source>
        <dbReference type="ARBA" id="ARBA00022729"/>
    </source>
</evidence>
<proteinExistence type="predicted"/>
<dbReference type="InterPro" id="IPR003644">
    <property type="entry name" value="Calx_beta"/>
</dbReference>
<dbReference type="SMART" id="SM00237">
    <property type="entry name" value="Calx_beta"/>
    <property type="match status" value="2"/>
</dbReference>
<dbReference type="GO" id="GO:0007154">
    <property type="term" value="P:cell communication"/>
    <property type="evidence" value="ECO:0007669"/>
    <property type="project" value="InterPro"/>
</dbReference>
<protein>
    <recommendedName>
        <fullName evidence="4">Calx-beta domain-containing protein</fullName>
    </recommendedName>
</protein>
<evidence type="ECO:0000259" key="4">
    <source>
        <dbReference type="SMART" id="SM00237"/>
    </source>
</evidence>
<organism evidence="5 6">
    <name type="scientific">Geodia barretti</name>
    <name type="common">Barrett's horny sponge</name>
    <dbReference type="NCBI Taxonomy" id="519541"/>
    <lineage>
        <taxon>Eukaryota</taxon>
        <taxon>Metazoa</taxon>
        <taxon>Porifera</taxon>
        <taxon>Demospongiae</taxon>
        <taxon>Heteroscleromorpha</taxon>
        <taxon>Tetractinellida</taxon>
        <taxon>Astrophorina</taxon>
        <taxon>Geodiidae</taxon>
        <taxon>Geodia</taxon>
    </lineage>
</organism>
<dbReference type="Proteomes" id="UP001174909">
    <property type="component" value="Unassembled WGS sequence"/>
</dbReference>
<gene>
    <name evidence="5" type="ORF">GBAR_LOCUS28872</name>
</gene>
<dbReference type="InterPro" id="IPR038081">
    <property type="entry name" value="CalX-like_sf"/>
</dbReference>
<accession>A0AA35TRM7</accession>
<feature type="domain" description="Calx-beta" evidence="4">
    <location>
        <begin position="64"/>
        <end position="167"/>
    </location>
</feature>
<dbReference type="Pfam" id="PF03160">
    <property type="entry name" value="Calx-beta"/>
    <property type="match status" value="2"/>
</dbReference>
<keyword evidence="3" id="KW-0106">Calcium</keyword>
<evidence type="ECO:0000313" key="6">
    <source>
        <dbReference type="Proteomes" id="UP001174909"/>
    </source>
</evidence>
<dbReference type="GO" id="GO:0016020">
    <property type="term" value="C:membrane"/>
    <property type="evidence" value="ECO:0007669"/>
    <property type="project" value="InterPro"/>
</dbReference>
<dbReference type="SUPFAM" id="SSF141072">
    <property type="entry name" value="CalX-like"/>
    <property type="match status" value="2"/>
</dbReference>
<sequence length="351" mass="36607">MSIVDEVIAASTMPNGVVSMNVSVFSDDRVELEETFSVVGRVMESSQIAYGIGKEFPVVFQSPLDVSIINENVVSLRFADVAVTVTEGGSLLVCLEPVDTDVLDAEFTVQLSLLSGSATGGVDYVSEDLTVTIGPTGSGSPDTLVCINIDTATDTDIEGDESLTVIGTVTNNADLTEFPDGNMVSITIQDASVELGVEQIAYEVSEADGSLEVCAVVNNGTVVNPVTISVSLSPVSATEGDEYVLEDEVVTLDAGSSVGCATIRIVSDDLIEGPEDFIVQITTDDAFAVISNDLALVTITGEIAMVGFDQTMYAVMEGLNPTVDVCFTVRNGRVANSLTVPISVLPTSTAT</sequence>